<dbReference type="Gene3D" id="1.10.10.60">
    <property type="entry name" value="Homeodomain-like"/>
    <property type="match status" value="1"/>
</dbReference>
<proteinExistence type="predicted"/>
<dbReference type="SUPFAM" id="SSF46689">
    <property type="entry name" value="Homeodomain-like"/>
    <property type="match status" value="1"/>
</dbReference>
<name>A0ABY6FYT6_9MICO</name>
<evidence type="ECO:0000313" key="1">
    <source>
        <dbReference type="EMBL" id="UYG15776.1"/>
    </source>
</evidence>
<dbReference type="Proteomes" id="UP001164305">
    <property type="component" value="Chromosome"/>
</dbReference>
<accession>A0ABY6FYT6</accession>
<dbReference type="EMBL" id="CP107020">
    <property type="protein sequence ID" value="UYG15776.1"/>
    <property type="molecule type" value="Genomic_DNA"/>
</dbReference>
<protein>
    <submittedName>
        <fullName evidence="1">Helix-turn-helix domain-containing protein</fullName>
    </submittedName>
</protein>
<sequence>MHDRAPIRALAARGVPIRAIARDLGISRNTVRRALDPERPDHYVRASRLDALGADVRTVLAAYPYMSAAGVARRLHYRGAHSHFTPFVNQIRREVLDADASRVVHRGAGDDLG</sequence>
<organism evidence="1 2">
    <name type="scientific">Brachybacterium huguangmaarense</name>
    <dbReference type="NCBI Taxonomy" id="1652028"/>
    <lineage>
        <taxon>Bacteria</taxon>
        <taxon>Bacillati</taxon>
        <taxon>Actinomycetota</taxon>
        <taxon>Actinomycetes</taxon>
        <taxon>Micrococcales</taxon>
        <taxon>Dermabacteraceae</taxon>
        <taxon>Brachybacterium</taxon>
    </lineage>
</organism>
<dbReference type="RefSeq" id="WP_263592990.1">
    <property type="nucleotide sequence ID" value="NZ_CP107020.1"/>
</dbReference>
<evidence type="ECO:0000313" key="2">
    <source>
        <dbReference type="Proteomes" id="UP001164305"/>
    </source>
</evidence>
<reference evidence="1" key="1">
    <citation type="submission" date="2022-10" db="EMBL/GenBank/DDBJ databases">
        <title>Whole-Genome Sequencing of Brachybacterium huguangmaarense BRM-3, Isolated from Betula schmidtii.</title>
        <authorList>
            <person name="Haam D."/>
        </authorList>
    </citation>
    <scope>NUCLEOTIDE SEQUENCE</scope>
    <source>
        <strain evidence="1">BRM-3</strain>
    </source>
</reference>
<dbReference type="InterPro" id="IPR009057">
    <property type="entry name" value="Homeodomain-like_sf"/>
</dbReference>
<dbReference type="Pfam" id="PF13384">
    <property type="entry name" value="HTH_23"/>
    <property type="match status" value="1"/>
</dbReference>
<keyword evidence="2" id="KW-1185">Reference proteome</keyword>
<gene>
    <name evidence="1" type="ORF">BRM3_08970</name>
</gene>